<evidence type="ECO:0000313" key="3">
    <source>
        <dbReference type="Proteomes" id="UP000799437"/>
    </source>
</evidence>
<dbReference type="Proteomes" id="UP000799437">
    <property type="component" value="Unassembled WGS sequence"/>
</dbReference>
<protein>
    <submittedName>
        <fullName evidence="2">Uncharacterized protein</fullName>
    </submittedName>
</protein>
<accession>A0A6A6W559</accession>
<dbReference type="EMBL" id="ML996573">
    <property type="protein sequence ID" value="KAF2757309.1"/>
    <property type="molecule type" value="Genomic_DNA"/>
</dbReference>
<reference evidence="2" key="1">
    <citation type="journal article" date="2020" name="Stud. Mycol.">
        <title>101 Dothideomycetes genomes: a test case for predicting lifestyles and emergence of pathogens.</title>
        <authorList>
            <person name="Haridas S."/>
            <person name="Albert R."/>
            <person name="Binder M."/>
            <person name="Bloem J."/>
            <person name="Labutti K."/>
            <person name="Salamov A."/>
            <person name="Andreopoulos B."/>
            <person name="Baker S."/>
            <person name="Barry K."/>
            <person name="Bills G."/>
            <person name="Bluhm B."/>
            <person name="Cannon C."/>
            <person name="Castanera R."/>
            <person name="Culley D."/>
            <person name="Daum C."/>
            <person name="Ezra D."/>
            <person name="Gonzalez J."/>
            <person name="Henrissat B."/>
            <person name="Kuo A."/>
            <person name="Liang C."/>
            <person name="Lipzen A."/>
            <person name="Lutzoni F."/>
            <person name="Magnuson J."/>
            <person name="Mondo S."/>
            <person name="Nolan M."/>
            <person name="Ohm R."/>
            <person name="Pangilinan J."/>
            <person name="Park H.-J."/>
            <person name="Ramirez L."/>
            <person name="Alfaro M."/>
            <person name="Sun H."/>
            <person name="Tritt A."/>
            <person name="Yoshinaga Y."/>
            <person name="Zwiers L.-H."/>
            <person name="Turgeon B."/>
            <person name="Goodwin S."/>
            <person name="Spatafora J."/>
            <person name="Crous P."/>
            <person name="Grigoriev I."/>
        </authorList>
    </citation>
    <scope>NUCLEOTIDE SEQUENCE</scope>
    <source>
        <strain evidence="2">CBS 121739</strain>
    </source>
</reference>
<name>A0A6A6W559_9PEZI</name>
<gene>
    <name evidence="2" type="ORF">EJ05DRAFT_538540</name>
</gene>
<dbReference type="GeneID" id="54490513"/>
<evidence type="ECO:0000313" key="2">
    <source>
        <dbReference type="EMBL" id="KAF2757309.1"/>
    </source>
</evidence>
<organism evidence="2 3">
    <name type="scientific">Pseudovirgaria hyperparasitica</name>
    <dbReference type="NCBI Taxonomy" id="470096"/>
    <lineage>
        <taxon>Eukaryota</taxon>
        <taxon>Fungi</taxon>
        <taxon>Dikarya</taxon>
        <taxon>Ascomycota</taxon>
        <taxon>Pezizomycotina</taxon>
        <taxon>Dothideomycetes</taxon>
        <taxon>Dothideomycetes incertae sedis</taxon>
        <taxon>Acrospermales</taxon>
        <taxon>Acrospermaceae</taxon>
        <taxon>Pseudovirgaria</taxon>
    </lineage>
</organism>
<dbReference type="AlphaFoldDB" id="A0A6A6W559"/>
<proteinExistence type="predicted"/>
<feature type="region of interest" description="Disordered" evidence="1">
    <location>
        <begin position="57"/>
        <end position="76"/>
    </location>
</feature>
<dbReference type="RefSeq" id="XP_033599760.1">
    <property type="nucleotide sequence ID" value="XM_033749459.1"/>
</dbReference>
<evidence type="ECO:0000256" key="1">
    <source>
        <dbReference type="SAM" id="MobiDB-lite"/>
    </source>
</evidence>
<keyword evidence="3" id="KW-1185">Reference proteome</keyword>
<sequence>MHQSTSELKKEYPDMQSDSAAVIGQRSARLKQNMQSKCSSYPEISSTTHASQRFSIAERSTARHSVRAGQRQAATRPRIHAQVQTLHVKCSFDQGFATRCVAMFVAVSTARYKLHMPARIFIGATHSLSPPSSILHPPPPPPPPPFRHHSAALEVKLVALRQSAKISQTHAREP</sequence>